<dbReference type="SMART" id="SM00062">
    <property type="entry name" value="PBPb"/>
    <property type="match status" value="1"/>
</dbReference>
<feature type="domain" description="Solute-binding protein family 3/N-terminal" evidence="3">
    <location>
        <begin position="70"/>
        <end position="292"/>
    </location>
</feature>
<protein>
    <recommendedName>
        <fullName evidence="3">Solute-binding protein family 3/N-terminal domain-containing protein</fullName>
    </recommendedName>
</protein>
<gene>
    <name evidence="4" type="ORF">PAT3040_04465</name>
</gene>
<dbReference type="RefSeq" id="WP_087566018.1">
    <property type="nucleotide sequence ID" value="NZ_BDQX01000281.1"/>
</dbReference>
<proteinExistence type="predicted"/>
<dbReference type="EMBL" id="BDQX01000281">
    <property type="protein sequence ID" value="GBG09796.1"/>
    <property type="molecule type" value="Genomic_DNA"/>
</dbReference>
<accession>A0A2R5ESX4</accession>
<sequence length="295" mass="31959">MNKFLNSGNSVKRNGRYTILLLVAMMLWISACGGANTPPAVQSTEKAAQTEEPAKSSAVSTLDRIKERGKIIIGTTATSRPTHFTNENGELDGYDIDWGKLIAEELGVEAEFVAGAFSGLVPGLVAEQYDVVISALVITEERKEMIDFTDIYMTDGAVAIVKEDNDTVTGLDDLTGLTVGVLSGSGFVEDVKAIGGYKELREYPGNPEGYIDLKAGRVDVYVAGKTGASDFIKYDEGSPKLKMVGDLYNMKYDGIGLRKNEPELLAALNDIIAARKEDGTYDELAMKWFGYAMPH</sequence>
<dbReference type="Gene3D" id="3.40.190.10">
    <property type="entry name" value="Periplasmic binding protein-like II"/>
    <property type="match status" value="2"/>
</dbReference>
<dbReference type="Proteomes" id="UP000245202">
    <property type="component" value="Unassembled WGS sequence"/>
</dbReference>
<comment type="caution">
    <text evidence="4">The sequence shown here is derived from an EMBL/GenBank/DDBJ whole genome shotgun (WGS) entry which is preliminary data.</text>
</comment>
<reference evidence="4 5" key="1">
    <citation type="submission" date="2017-08" db="EMBL/GenBank/DDBJ databases">
        <title>Substantial Increase in Enzyme Production by Combined Drug-Resistance Mutations in Paenibacillus agaridevorans.</title>
        <authorList>
            <person name="Tanaka Y."/>
            <person name="Funane K."/>
            <person name="Hosaka T."/>
            <person name="Shiwa Y."/>
            <person name="Fujita N."/>
            <person name="Miyazaki T."/>
            <person name="Yoshikawa H."/>
            <person name="Murakami K."/>
            <person name="Kasahara K."/>
            <person name="Inaoka T."/>
            <person name="Hiraga Y."/>
            <person name="Ochi K."/>
        </authorList>
    </citation>
    <scope>NUCLEOTIDE SEQUENCE [LARGE SCALE GENOMIC DNA]</scope>
    <source>
        <strain evidence="4 5">T-3040</strain>
    </source>
</reference>
<dbReference type="PANTHER" id="PTHR35936">
    <property type="entry name" value="MEMBRANE-BOUND LYTIC MUREIN TRANSGLYCOSYLASE F"/>
    <property type="match status" value="1"/>
</dbReference>
<dbReference type="AlphaFoldDB" id="A0A2R5ESX4"/>
<keyword evidence="1" id="KW-0732">Signal</keyword>
<dbReference type="Pfam" id="PF00497">
    <property type="entry name" value="SBP_bac_3"/>
    <property type="match status" value="1"/>
</dbReference>
<evidence type="ECO:0000256" key="2">
    <source>
        <dbReference type="SAM" id="MobiDB-lite"/>
    </source>
</evidence>
<name>A0A2R5ESX4_9BACL</name>
<dbReference type="PROSITE" id="PS51257">
    <property type="entry name" value="PROKAR_LIPOPROTEIN"/>
    <property type="match status" value="1"/>
</dbReference>
<organism evidence="4 5">
    <name type="scientific">Paenibacillus agaridevorans</name>
    <dbReference type="NCBI Taxonomy" id="171404"/>
    <lineage>
        <taxon>Bacteria</taxon>
        <taxon>Bacillati</taxon>
        <taxon>Bacillota</taxon>
        <taxon>Bacilli</taxon>
        <taxon>Bacillales</taxon>
        <taxon>Paenibacillaceae</taxon>
        <taxon>Paenibacillus</taxon>
    </lineage>
</organism>
<dbReference type="InterPro" id="IPR001638">
    <property type="entry name" value="Solute-binding_3/MltF_N"/>
</dbReference>
<evidence type="ECO:0000256" key="1">
    <source>
        <dbReference type="ARBA" id="ARBA00022729"/>
    </source>
</evidence>
<keyword evidence="5" id="KW-1185">Reference proteome</keyword>
<evidence type="ECO:0000313" key="4">
    <source>
        <dbReference type="EMBL" id="GBG09796.1"/>
    </source>
</evidence>
<dbReference type="SUPFAM" id="SSF53850">
    <property type="entry name" value="Periplasmic binding protein-like II"/>
    <property type="match status" value="1"/>
</dbReference>
<evidence type="ECO:0000259" key="3">
    <source>
        <dbReference type="SMART" id="SM00062"/>
    </source>
</evidence>
<evidence type="ECO:0000313" key="5">
    <source>
        <dbReference type="Proteomes" id="UP000245202"/>
    </source>
</evidence>
<dbReference type="PANTHER" id="PTHR35936:SF19">
    <property type="entry name" value="AMINO-ACID-BINDING PROTEIN YXEM-RELATED"/>
    <property type="match status" value="1"/>
</dbReference>
<feature type="region of interest" description="Disordered" evidence="2">
    <location>
        <begin position="39"/>
        <end position="59"/>
    </location>
</feature>